<dbReference type="GO" id="GO:0004467">
    <property type="term" value="F:long-chain fatty acid-CoA ligase activity"/>
    <property type="evidence" value="ECO:0007669"/>
    <property type="project" value="UniProtKB-EC"/>
</dbReference>
<dbReference type="PROSITE" id="PS00455">
    <property type="entry name" value="AMP_BINDING"/>
    <property type="match status" value="1"/>
</dbReference>
<reference evidence="9" key="1">
    <citation type="submission" date="2021-04" db="EMBL/GenBank/DDBJ databases">
        <authorList>
            <consortium name="Wellcome Sanger Institute Data Sharing"/>
        </authorList>
    </citation>
    <scope>NUCLEOTIDE SEQUENCE [LARGE SCALE GENOMIC DNA]</scope>
</reference>
<dbReference type="GO" id="GO:0005783">
    <property type="term" value="C:endoplasmic reticulum"/>
    <property type="evidence" value="ECO:0007669"/>
    <property type="project" value="TreeGrafter"/>
</dbReference>
<reference evidence="9" key="2">
    <citation type="submission" date="2025-08" db="UniProtKB">
        <authorList>
            <consortium name="Ensembl"/>
        </authorList>
    </citation>
    <scope>IDENTIFICATION</scope>
</reference>
<dbReference type="Proteomes" id="UP000472265">
    <property type="component" value="Chromosome 2"/>
</dbReference>
<feature type="transmembrane region" description="Helical" evidence="7">
    <location>
        <begin position="12"/>
        <end position="33"/>
    </location>
</feature>
<dbReference type="InterPro" id="IPR020845">
    <property type="entry name" value="AMP-binding_CS"/>
</dbReference>
<reference evidence="9" key="3">
    <citation type="submission" date="2025-09" db="UniProtKB">
        <authorList>
            <consortium name="Ensembl"/>
        </authorList>
    </citation>
    <scope>IDENTIFICATION</scope>
</reference>
<keyword evidence="7" id="KW-0812">Transmembrane</keyword>
<evidence type="ECO:0000256" key="3">
    <source>
        <dbReference type="ARBA" id="ARBA00022832"/>
    </source>
</evidence>
<dbReference type="GO" id="GO:0035336">
    <property type="term" value="P:long-chain fatty-acyl-CoA metabolic process"/>
    <property type="evidence" value="ECO:0007669"/>
    <property type="project" value="TreeGrafter"/>
</dbReference>
<keyword evidence="3" id="KW-0276">Fatty acid metabolism</keyword>
<dbReference type="GO" id="GO:0030182">
    <property type="term" value="P:neuron differentiation"/>
    <property type="evidence" value="ECO:0007669"/>
    <property type="project" value="TreeGrafter"/>
</dbReference>
<dbReference type="InterPro" id="IPR042099">
    <property type="entry name" value="ANL_N_sf"/>
</dbReference>
<dbReference type="PANTHER" id="PTHR43272">
    <property type="entry name" value="LONG-CHAIN-FATTY-ACID--COA LIGASE"/>
    <property type="match status" value="1"/>
</dbReference>
<dbReference type="InterPro" id="IPR045851">
    <property type="entry name" value="AMP-bd_C_sf"/>
</dbReference>
<dbReference type="Pfam" id="PF00501">
    <property type="entry name" value="AMP-binding"/>
    <property type="match status" value="1"/>
</dbReference>
<evidence type="ECO:0000259" key="8">
    <source>
        <dbReference type="Pfam" id="PF00501"/>
    </source>
</evidence>
<dbReference type="InParanoid" id="A0A671XBX3"/>
<dbReference type="Gene3D" id="3.30.300.30">
    <property type="match status" value="1"/>
</dbReference>
<dbReference type="Ensembl" id="ENSSAUT00010050183.1">
    <property type="protein sequence ID" value="ENSSAUP00010047751.1"/>
    <property type="gene ID" value="ENSSAUG00010019839.1"/>
</dbReference>
<comment type="similarity">
    <text evidence="1">Belongs to the ATP-dependent AMP-binding enzyme family.</text>
</comment>
<dbReference type="OMA" id="CAELVCI"/>
<sequence>MKLKEDLNPMLLLLFHLMVWIYTFITFLPSYILSWVSTPDGGFYGSEEERAKRAKARPLLGRPEGPYRAVNAAKRLETSLHPGVDTLDKMFEYAATRFPHRDCLGTREVISEEDERQDNGKVFKKVVLGEYRWLSYKEVLTAASQLGSGLASLGQRPKNTIAIFCETRAEWIIAAQACFLYNFPLVTLYSTLGGPAIAHGLNESQVSHIITSRELLETRLKAILIEVPRLQHIIVVDNTPTSWPGYPRGISVHNMAAVQKLGAKPENGLCVCPLPSDIAVIMYTSGSTGIPKGVMISHSNIIAGITGMAERIPNLCEEDTYIGYLPLAHVLELSAELVCVAHGCRIGYSSPQTLADQSTKIKKGSKGDTSVLQPTLMAAVPVFFPLPHSSLFYLLVLSSSQFFLLVSTSSLSPYWLQEIMDRIYKNVMTKVEEMNCVQRTLFILAYNYKLEQLAKGYSTPLCDKLVFKKVRSLLGGQTRVLLSGGAPLSAATQRFMNVCFCCPVGQGYGLTETCGAGTISELWDYSTGRVGGPLVCCEIKLKDWVEGGYRSTDKPHPRGEILVGGPNVTMGYYRNEAKNQEDFFVDENGQRWFCTGDIGEFHQDGCLKIIDRKKDLVKLQAGEYVSLGKVEAMLKNCPLVDNICAYANSDETYVIGFVVPNQKQLLALADQYGIRGSCEQLCNTKAMEELVLKIITEAALAAQLERFEIPRKICLSPEPWTPETGLVTDAFKLKRKELKTRYQDDIERMYGGK</sequence>
<comment type="catalytic activity">
    <reaction evidence="5">
        <text>a long-chain fatty acid + ATP + CoA = a long-chain fatty acyl-CoA + AMP + diphosphate</text>
        <dbReference type="Rhea" id="RHEA:15421"/>
        <dbReference type="ChEBI" id="CHEBI:30616"/>
        <dbReference type="ChEBI" id="CHEBI:33019"/>
        <dbReference type="ChEBI" id="CHEBI:57287"/>
        <dbReference type="ChEBI" id="CHEBI:57560"/>
        <dbReference type="ChEBI" id="CHEBI:83139"/>
        <dbReference type="ChEBI" id="CHEBI:456215"/>
        <dbReference type="EC" id="6.2.1.3"/>
    </reaction>
    <physiologicalReaction direction="left-to-right" evidence="5">
        <dbReference type="Rhea" id="RHEA:15422"/>
    </physiologicalReaction>
</comment>
<evidence type="ECO:0000256" key="6">
    <source>
        <dbReference type="ARBA" id="ARBA00026121"/>
    </source>
</evidence>
<evidence type="ECO:0000256" key="4">
    <source>
        <dbReference type="ARBA" id="ARBA00023098"/>
    </source>
</evidence>
<dbReference type="GO" id="GO:0005811">
    <property type="term" value="C:lipid droplet"/>
    <property type="evidence" value="ECO:0007669"/>
    <property type="project" value="TreeGrafter"/>
</dbReference>
<keyword evidence="2" id="KW-0436">Ligase</keyword>
<dbReference type="Gene3D" id="3.40.50.12780">
    <property type="entry name" value="N-terminal domain of ligase-like"/>
    <property type="match status" value="1"/>
</dbReference>
<organism evidence="9 10">
    <name type="scientific">Sparus aurata</name>
    <name type="common">Gilthead sea bream</name>
    <dbReference type="NCBI Taxonomy" id="8175"/>
    <lineage>
        <taxon>Eukaryota</taxon>
        <taxon>Metazoa</taxon>
        <taxon>Chordata</taxon>
        <taxon>Craniata</taxon>
        <taxon>Vertebrata</taxon>
        <taxon>Euteleostomi</taxon>
        <taxon>Actinopterygii</taxon>
        <taxon>Neopterygii</taxon>
        <taxon>Teleostei</taxon>
        <taxon>Neoteleostei</taxon>
        <taxon>Acanthomorphata</taxon>
        <taxon>Eupercaria</taxon>
        <taxon>Spariformes</taxon>
        <taxon>Sparidae</taxon>
        <taxon>Sparus</taxon>
    </lineage>
</organism>
<keyword evidence="7" id="KW-1133">Transmembrane helix</keyword>
<protein>
    <recommendedName>
        <fullName evidence="6">long-chain-fatty-acid--CoA ligase</fullName>
        <ecNumber evidence="6">6.2.1.3</ecNumber>
    </recommendedName>
</protein>
<dbReference type="EC" id="6.2.1.3" evidence="6"/>
<dbReference type="SUPFAM" id="SSF56801">
    <property type="entry name" value="Acetyl-CoA synthetase-like"/>
    <property type="match status" value="1"/>
</dbReference>
<keyword evidence="7" id="KW-0472">Membrane</keyword>
<dbReference type="GO" id="GO:0005886">
    <property type="term" value="C:plasma membrane"/>
    <property type="evidence" value="ECO:0007669"/>
    <property type="project" value="TreeGrafter"/>
</dbReference>
<evidence type="ECO:0000256" key="1">
    <source>
        <dbReference type="ARBA" id="ARBA00006432"/>
    </source>
</evidence>
<evidence type="ECO:0000256" key="2">
    <source>
        <dbReference type="ARBA" id="ARBA00022598"/>
    </source>
</evidence>
<name>A0A671XBX3_SPAAU</name>
<dbReference type="AlphaFoldDB" id="A0A671XBX3"/>
<dbReference type="GeneTree" id="ENSGT00940000155954"/>
<keyword evidence="10" id="KW-1185">Reference proteome</keyword>
<evidence type="ECO:0000256" key="5">
    <source>
        <dbReference type="ARBA" id="ARBA00024484"/>
    </source>
</evidence>
<dbReference type="CDD" id="cd17639">
    <property type="entry name" value="LC_FACS_euk1"/>
    <property type="match status" value="1"/>
</dbReference>
<dbReference type="PANTHER" id="PTHR43272:SF96">
    <property type="entry name" value="ACYL-COA SYNTHETASE LONG CHAIN FAMILY MEMBER 3A"/>
    <property type="match status" value="1"/>
</dbReference>
<proteinExistence type="inferred from homology"/>
<evidence type="ECO:0000313" key="9">
    <source>
        <dbReference type="Ensembl" id="ENSSAUP00010047751.1"/>
    </source>
</evidence>
<gene>
    <name evidence="9" type="primary">acsl3a</name>
</gene>
<keyword evidence="4" id="KW-0443">Lipid metabolism</keyword>
<evidence type="ECO:0000256" key="7">
    <source>
        <dbReference type="SAM" id="Phobius"/>
    </source>
</evidence>
<dbReference type="InterPro" id="IPR000873">
    <property type="entry name" value="AMP-dep_synth/lig_dom"/>
</dbReference>
<accession>A0A671XBX3</accession>
<feature type="domain" description="AMP-dependent synthetase/ligase" evidence="8">
    <location>
        <begin position="124"/>
        <end position="573"/>
    </location>
</feature>
<evidence type="ECO:0000313" key="10">
    <source>
        <dbReference type="Proteomes" id="UP000472265"/>
    </source>
</evidence>